<dbReference type="Proteomes" id="UP001597221">
    <property type="component" value="Unassembled WGS sequence"/>
</dbReference>
<dbReference type="EMBL" id="JBHUDE010000017">
    <property type="protein sequence ID" value="MFD1606934.1"/>
    <property type="molecule type" value="Genomic_DNA"/>
</dbReference>
<feature type="transmembrane region" description="Helical" evidence="1">
    <location>
        <begin position="21"/>
        <end position="43"/>
    </location>
</feature>
<evidence type="ECO:0000313" key="2">
    <source>
        <dbReference type="EMBL" id="MFD1606934.1"/>
    </source>
</evidence>
<feature type="transmembrane region" description="Helical" evidence="1">
    <location>
        <begin position="88"/>
        <end position="113"/>
    </location>
</feature>
<protein>
    <recommendedName>
        <fullName evidence="4">PTS cellobiose transporter subunit IIA</fullName>
    </recommendedName>
</protein>
<gene>
    <name evidence="2" type="ORF">ACFSBH_04635</name>
</gene>
<feature type="transmembrane region" description="Helical" evidence="1">
    <location>
        <begin position="55"/>
        <end position="76"/>
    </location>
</feature>
<dbReference type="RefSeq" id="WP_251514560.1">
    <property type="nucleotide sequence ID" value="NZ_JAMBON010000018.1"/>
</dbReference>
<keyword evidence="1" id="KW-0472">Membrane</keyword>
<keyword evidence="1" id="KW-1133">Transmembrane helix</keyword>
<reference evidence="3" key="1">
    <citation type="journal article" date="2019" name="Int. J. Syst. Evol. Microbiol.">
        <title>The Global Catalogue of Microorganisms (GCM) 10K type strain sequencing project: providing services to taxonomists for standard genome sequencing and annotation.</title>
        <authorList>
            <consortium name="The Broad Institute Genomics Platform"/>
            <consortium name="The Broad Institute Genome Sequencing Center for Infectious Disease"/>
            <person name="Wu L."/>
            <person name="Ma J."/>
        </authorList>
    </citation>
    <scope>NUCLEOTIDE SEQUENCE [LARGE SCALE GENOMIC DNA]</scope>
    <source>
        <strain evidence="3">CGMCC 1.12376</strain>
    </source>
</reference>
<feature type="transmembrane region" description="Helical" evidence="1">
    <location>
        <begin position="125"/>
        <end position="142"/>
    </location>
</feature>
<keyword evidence="1" id="KW-0812">Transmembrane</keyword>
<name>A0ABW4HQ32_9BACI</name>
<evidence type="ECO:0000256" key="1">
    <source>
        <dbReference type="SAM" id="Phobius"/>
    </source>
</evidence>
<comment type="caution">
    <text evidence="2">The sequence shown here is derived from an EMBL/GenBank/DDBJ whole genome shotgun (WGS) entry which is preliminary data.</text>
</comment>
<keyword evidence="3" id="KW-1185">Reference proteome</keyword>
<sequence>MKNSGMSQIERNRKNLSVKTMYFNRYLLVRYVSSLFFFTNLYWLILLGMSKSSLFLIPVVLLIVFVVSAAEQVKIFSSHTNNAKYTKYYFYIQLVTNIILLFPTYLSSTFTIFYPFLIEKEQSKLFIIAILMIGIFLSAIIVKRLHSIQHNEDKQYECIKEYEEAIY</sequence>
<organism evidence="2 3">
    <name type="scientific">Oceanobacillus luteolus</name>
    <dbReference type="NCBI Taxonomy" id="1274358"/>
    <lineage>
        <taxon>Bacteria</taxon>
        <taxon>Bacillati</taxon>
        <taxon>Bacillota</taxon>
        <taxon>Bacilli</taxon>
        <taxon>Bacillales</taxon>
        <taxon>Bacillaceae</taxon>
        <taxon>Oceanobacillus</taxon>
    </lineage>
</organism>
<evidence type="ECO:0000313" key="3">
    <source>
        <dbReference type="Proteomes" id="UP001597221"/>
    </source>
</evidence>
<accession>A0ABW4HQ32</accession>
<proteinExistence type="predicted"/>
<evidence type="ECO:0008006" key="4">
    <source>
        <dbReference type="Google" id="ProtNLM"/>
    </source>
</evidence>